<dbReference type="RefSeq" id="WP_106311287.1">
    <property type="nucleotide sequence ID" value="NZ_PVWO01000486.1"/>
</dbReference>
<dbReference type="PANTHER" id="PTHR43792">
    <property type="entry name" value="GNAT FAMILY, PUTATIVE (AFU_ORTHOLOGUE AFUA_3G00765)-RELATED-RELATED"/>
    <property type="match status" value="1"/>
</dbReference>
<dbReference type="OrthoDB" id="9798081at2"/>
<dbReference type="AlphaFoldDB" id="A0A2T1FM53"/>
<reference evidence="2 3" key="1">
    <citation type="submission" date="2018-03" db="EMBL/GenBank/DDBJ databases">
        <title>The ancient ancestry and fast evolution of plastids.</title>
        <authorList>
            <person name="Moore K.R."/>
            <person name="Magnabosco C."/>
            <person name="Momper L."/>
            <person name="Gold D.A."/>
            <person name="Bosak T."/>
            <person name="Fournier G.P."/>
        </authorList>
    </citation>
    <scope>NUCLEOTIDE SEQUENCE [LARGE SCALE GENOMIC DNA]</scope>
    <source>
        <strain evidence="2 3">CCALA 037</strain>
    </source>
</reference>
<dbReference type="Pfam" id="PF13302">
    <property type="entry name" value="Acetyltransf_3"/>
    <property type="match status" value="1"/>
</dbReference>
<organism evidence="2 3">
    <name type="scientific">Chamaesiphon polymorphus CCALA 037</name>
    <dbReference type="NCBI Taxonomy" id="2107692"/>
    <lineage>
        <taxon>Bacteria</taxon>
        <taxon>Bacillati</taxon>
        <taxon>Cyanobacteriota</taxon>
        <taxon>Cyanophyceae</taxon>
        <taxon>Gomontiellales</taxon>
        <taxon>Chamaesiphonaceae</taxon>
        <taxon>Chamaesiphon</taxon>
    </lineage>
</organism>
<gene>
    <name evidence="2" type="ORF">C7B77_24935</name>
</gene>
<dbReference type="GO" id="GO:0016747">
    <property type="term" value="F:acyltransferase activity, transferring groups other than amino-acyl groups"/>
    <property type="evidence" value="ECO:0007669"/>
    <property type="project" value="InterPro"/>
</dbReference>
<accession>A0A2T1FM53</accession>
<protein>
    <submittedName>
        <fullName evidence="2">GNAT family N-acetyltransferase</fullName>
    </submittedName>
</protein>
<feature type="domain" description="N-acetyltransferase" evidence="1">
    <location>
        <begin position="15"/>
        <end position="181"/>
    </location>
</feature>
<dbReference type="EMBL" id="PVWO01000486">
    <property type="protein sequence ID" value="PSB46090.1"/>
    <property type="molecule type" value="Genomic_DNA"/>
</dbReference>
<dbReference type="InterPro" id="IPR051531">
    <property type="entry name" value="N-acetyltransferase"/>
</dbReference>
<keyword evidence="3" id="KW-1185">Reference proteome</keyword>
<dbReference type="InterPro" id="IPR016181">
    <property type="entry name" value="Acyl_CoA_acyltransferase"/>
</dbReference>
<dbReference type="InterPro" id="IPR000182">
    <property type="entry name" value="GNAT_dom"/>
</dbReference>
<evidence type="ECO:0000313" key="2">
    <source>
        <dbReference type="EMBL" id="PSB46090.1"/>
    </source>
</evidence>
<evidence type="ECO:0000259" key="1">
    <source>
        <dbReference type="PROSITE" id="PS51186"/>
    </source>
</evidence>
<name>A0A2T1FM53_9CYAN</name>
<dbReference type="PROSITE" id="PS51186">
    <property type="entry name" value="GNAT"/>
    <property type="match status" value="1"/>
</dbReference>
<sequence length="199" mass="23068">MSETSWNLTLLTERLILHPLQPEDYNSWYAGFSGRLKNQHKYDAGQRDLEGCDLQWFLELCQRHQKLALSDKVYIFGIFSRETNKHLGNIDIATIRREENQWANLGYSIHNQYQQQGFGKEAVRVALIAGFEDLNYHRIEAAINLDNEQSIALAKSVGMKKECIREGFYYENGQWTDHFIYVAFPSNFGLVEKAPVTEA</sequence>
<comment type="caution">
    <text evidence="2">The sequence shown here is derived from an EMBL/GenBank/DDBJ whole genome shotgun (WGS) entry which is preliminary data.</text>
</comment>
<proteinExistence type="predicted"/>
<dbReference type="Gene3D" id="3.40.630.30">
    <property type="match status" value="1"/>
</dbReference>
<dbReference type="SUPFAM" id="SSF55729">
    <property type="entry name" value="Acyl-CoA N-acyltransferases (Nat)"/>
    <property type="match status" value="1"/>
</dbReference>
<evidence type="ECO:0000313" key="3">
    <source>
        <dbReference type="Proteomes" id="UP000238937"/>
    </source>
</evidence>
<keyword evidence="2" id="KW-0808">Transferase</keyword>
<dbReference type="Proteomes" id="UP000238937">
    <property type="component" value="Unassembled WGS sequence"/>
</dbReference>